<proteinExistence type="predicted"/>
<reference evidence="1" key="3">
    <citation type="journal article" date="2017" name="Nature">
        <title>Genome sequence of the progenitor of the wheat D genome Aegilops tauschii.</title>
        <authorList>
            <person name="Luo M.C."/>
            <person name="Gu Y.Q."/>
            <person name="Puiu D."/>
            <person name="Wang H."/>
            <person name="Twardziok S.O."/>
            <person name="Deal K.R."/>
            <person name="Huo N."/>
            <person name="Zhu T."/>
            <person name="Wang L."/>
            <person name="Wang Y."/>
            <person name="McGuire P.E."/>
            <person name="Liu S."/>
            <person name="Long H."/>
            <person name="Ramasamy R.K."/>
            <person name="Rodriguez J.C."/>
            <person name="Van S.L."/>
            <person name="Yuan L."/>
            <person name="Wang Z."/>
            <person name="Xia Z."/>
            <person name="Xiao L."/>
            <person name="Anderson O.D."/>
            <person name="Ouyang S."/>
            <person name="Liang Y."/>
            <person name="Zimin A.V."/>
            <person name="Pertea G."/>
            <person name="Qi P."/>
            <person name="Bennetzen J.L."/>
            <person name="Dai X."/>
            <person name="Dawson M.W."/>
            <person name="Muller H.G."/>
            <person name="Kugler K."/>
            <person name="Rivarola-Duarte L."/>
            <person name="Spannagl M."/>
            <person name="Mayer K.F.X."/>
            <person name="Lu F.H."/>
            <person name="Bevan M.W."/>
            <person name="Leroy P."/>
            <person name="Li P."/>
            <person name="You F.M."/>
            <person name="Sun Q."/>
            <person name="Liu Z."/>
            <person name="Lyons E."/>
            <person name="Wicker T."/>
            <person name="Salzberg S.L."/>
            <person name="Devos K.M."/>
            <person name="Dvorak J."/>
        </authorList>
    </citation>
    <scope>NUCLEOTIDE SEQUENCE [LARGE SCALE GENOMIC DNA]</scope>
    <source>
        <strain evidence="1">cv. AL8/78</strain>
    </source>
</reference>
<sequence length="80" mass="9207">MGLPSKKGISVDTPSRWNSRWKMLVEALIYKSVLTSYTNRKMIESPSEQEWERAAAICEFLKAFEELILIVSAHRKPTAH</sequence>
<evidence type="ECO:0000313" key="1">
    <source>
        <dbReference type="EnsemblPlants" id="AET6Gv20537300.2"/>
    </source>
</evidence>
<dbReference type="SUPFAM" id="SSF53098">
    <property type="entry name" value="Ribonuclease H-like"/>
    <property type="match status" value="1"/>
</dbReference>
<accession>A0A453NXT7</accession>
<reference evidence="2" key="2">
    <citation type="journal article" date="2017" name="Nat. Plants">
        <title>The Aegilops tauschii genome reveals multiple impacts of transposons.</title>
        <authorList>
            <person name="Zhao G."/>
            <person name="Zou C."/>
            <person name="Li K."/>
            <person name="Wang K."/>
            <person name="Li T."/>
            <person name="Gao L."/>
            <person name="Zhang X."/>
            <person name="Wang H."/>
            <person name="Yang Z."/>
            <person name="Liu X."/>
            <person name="Jiang W."/>
            <person name="Mao L."/>
            <person name="Kong X."/>
            <person name="Jiao Y."/>
            <person name="Jia J."/>
        </authorList>
    </citation>
    <scope>NUCLEOTIDE SEQUENCE [LARGE SCALE GENOMIC DNA]</scope>
    <source>
        <strain evidence="2">cv. AL8/78</strain>
    </source>
</reference>
<dbReference type="InterPro" id="IPR012337">
    <property type="entry name" value="RNaseH-like_sf"/>
</dbReference>
<dbReference type="AlphaFoldDB" id="A0A453NXT7"/>
<reference evidence="1" key="5">
    <citation type="journal article" date="2021" name="G3 (Bethesda)">
        <title>Aegilops tauschii genome assembly Aet v5.0 features greater sequence contiguity and improved annotation.</title>
        <authorList>
            <person name="Wang L."/>
            <person name="Zhu T."/>
            <person name="Rodriguez J.C."/>
            <person name="Deal K.R."/>
            <person name="Dubcovsky J."/>
            <person name="McGuire P.E."/>
            <person name="Lux T."/>
            <person name="Spannagl M."/>
            <person name="Mayer K.F.X."/>
            <person name="Baldrich P."/>
            <person name="Meyers B.C."/>
            <person name="Huo N."/>
            <person name="Gu Y.Q."/>
            <person name="Zhou H."/>
            <person name="Devos K.M."/>
            <person name="Bennetzen J.L."/>
            <person name="Unver T."/>
            <person name="Budak H."/>
            <person name="Gulick P.J."/>
            <person name="Galiba G."/>
            <person name="Kalapos B."/>
            <person name="Nelson D.R."/>
            <person name="Li P."/>
            <person name="You F.M."/>
            <person name="Luo M.C."/>
            <person name="Dvorak J."/>
        </authorList>
    </citation>
    <scope>NUCLEOTIDE SEQUENCE [LARGE SCALE GENOMIC DNA]</scope>
    <source>
        <strain evidence="1">cv. AL8/78</strain>
    </source>
</reference>
<dbReference type="Gramene" id="AET6Gv20537300.2">
    <property type="protein sequence ID" value="AET6Gv20537300.2"/>
    <property type="gene ID" value="AET6Gv20537300"/>
</dbReference>
<protein>
    <submittedName>
        <fullName evidence="1">Uncharacterized protein</fullName>
    </submittedName>
</protein>
<keyword evidence="2" id="KW-1185">Reference proteome</keyword>
<reference evidence="2" key="1">
    <citation type="journal article" date="2014" name="Science">
        <title>Ancient hybridizations among the ancestral genomes of bread wheat.</title>
        <authorList>
            <consortium name="International Wheat Genome Sequencing Consortium,"/>
            <person name="Marcussen T."/>
            <person name="Sandve S.R."/>
            <person name="Heier L."/>
            <person name="Spannagl M."/>
            <person name="Pfeifer M."/>
            <person name="Jakobsen K.S."/>
            <person name="Wulff B.B."/>
            <person name="Steuernagel B."/>
            <person name="Mayer K.F."/>
            <person name="Olsen O.A."/>
        </authorList>
    </citation>
    <scope>NUCLEOTIDE SEQUENCE [LARGE SCALE GENOMIC DNA]</scope>
    <source>
        <strain evidence="2">cv. AL8/78</strain>
    </source>
</reference>
<evidence type="ECO:0000313" key="2">
    <source>
        <dbReference type="Proteomes" id="UP000015105"/>
    </source>
</evidence>
<organism evidence="1 2">
    <name type="scientific">Aegilops tauschii subsp. strangulata</name>
    <name type="common">Goatgrass</name>
    <dbReference type="NCBI Taxonomy" id="200361"/>
    <lineage>
        <taxon>Eukaryota</taxon>
        <taxon>Viridiplantae</taxon>
        <taxon>Streptophyta</taxon>
        <taxon>Embryophyta</taxon>
        <taxon>Tracheophyta</taxon>
        <taxon>Spermatophyta</taxon>
        <taxon>Magnoliopsida</taxon>
        <taxon>Liliopsida</taxon>
        <taxon>Poales</taxon>
        <taxon>Poaceae</taxon>
        <taxon>BOP clade</taxon>
        <taxon>Pooideae</taxon>
        <taxon>Triticodae</taxon>
        <taxon>Triticeae</taxon>
        <taxon>Triticinae</taxon>
        <taxon>Aegilops</taxon>
    </lineage>
</organism>
<dbReference type="Proteomes" id="UP000015105">
    <property type="component" value="Chromosome 6D"/>
</dbReference>
<reference evidence="1" key="4">
    <citation type="submission" date="2019-03" db="UniProtKB">
        <authorList>
            <consortium name="EnsemblPlants"/>
        </authorList>
    </citation>
    <scope>IDENTIFICATION</scope>
</reference>
<name>A0A453NXT7_AEGTS</name>
<dbReference type="EnsemblPlants" id="AET6Gv20537300.2">
    <property type="protein sequence ID" value="AET6Gv20537300.2"/>
    <property type="gene ID" value="AET6Gv20537300"/>
</dbReference>